<dbReference type="GO" id="GO:0005975">
    <property type="term" value="P:carbohydrate metabolic process"/>
    <property type="evidence" value="ECO:0007669"/>
    <property type="project" value="InterPro"/>
</dbReference>
<evidence type="ECO:0000256" key="3">
    <source>
        <dbReference type="ARBA" id="ARBA00022777"/>
    </source>
</evidence>
<keyword evidence="7" id="KW-1185">Reference proteome</keyword>
<dbReference type="SUPFAM" id="SSF53067">
    <property type="entry name" value="Actin-like ATPase domain"/>
    <property type="match status" value="2"/>
</dbReference>
<keyword evidence="3 6" id="KW-0418">Kinase</keyword>
<evidence type="ECO:0000313" key="6">
    <source>
        <dbReference type="EMBL" id="KYC38833.1"/>
    </source>
</evidence>
<comment type="caution">
    <text evidence="6">The sequence shown here is derived from an EMBL/GenBank/DDBJ whole genome shotgun (WGS) entry which is preliminary data.</text>
</comment>
<sequence length="511" mass="56206">MNHNQLIIGIDSSTTACKAIAWNKEGKSIAEGRAQYPLLQPQANWYEQDAAQWWQSTCNAIKQLLLQVDKKRVEAVCITHQRETFVPVDREGKAVRNAIVWMDKRSRQQVNFLAKKIGAEKINQLTGKPNAMTPSITKIIWLTQHEPETITRTYKFLDVHGYLVYHLTNNFRTSLASADPMGVMDMQANTWADDLLTCLGLQQGQFSSLVQPGSIIGYVNESAAAATGLPSGLPVIAGAGDGQCAGLGANAVGNNRAYLNLGTAIVSGIQSSDYLVNPAFRTMYAPMPKSYFLETVLLGGVFTINWFIEKFARDLRDSNLNLSPEEILETAAAKLPPGSDGLMLVPYWNYVMNPYWDASASGITIGWTGTHGREHLYRAILEGIAFEQRLVGDAVMAAMDRRFSEYVVMGGGSQSNLWCQIVADITDVPVVRSTTTEATCLGAGILASVAVGWYPDLHIAAESMTGMGSRFTPNSQNQAVYEKLYTEVYKPLFPTLQSLVQRLTDLTQVEQ</sequence>
<dbReference type="Proteomes" id="UP000076925">
    <property type="component" value="Unassembled WGS sequence"/>
</dbReference>
<evidence type="ECO:0000313" key="7">
    <source>
        <dbReference type="Proteomes" id="UP000076925"/>
    </source>
</evidence>
<organism evidence="6 7">
    <name type="scientific">Scytonema hofmannii PCC 7110</name>
    <dbReference type="NCBI Taxonomy" id="128403"/>
    <lineage>
        <taxon>Bacteria</taxon>
        <taxon>Bacillati</taxon>
        <taxon>Cyanobacteriota</taxon>
        <taxon>Cyanophyceae</taxon>
        <taxon>Nostocales</taxon>
        <taxon>Scytonemataceae</taxon>
        <taxon>Scytonema</taxon>
    </lineage>
</organism>
<dbReference type="AlphaFoldDB" id="A0A139X2F0"/>
<dbReference type="InterPro" id="IPR043129">
    <property type="entry name" value="ATPase_NBD"/>
</dbReference>
<dbReference type="STRING" id="128403.WA1_35115"/>
<dbReference type="PANTHER" id="PTHR43095">
    <property type="entry name" value="SUGAR KINASE"/>
    <property type="match status" value="1"/>
</dbReference>
<name>A0A139X2F0_9CYAN</name>
<dbReference type="GO" id="GO:0016301">
    <property type="term" value="F:kinase activity"/>
    <property type="evidence" value="ECO:0007669"/>
    <property type="project" value="UniProtKB-KW"/>
</dbReference>
<proteinExistence type="inferred from homology"/>
<feature type="domain" description="Carbohydrate kinase FGGY C-terminal" evidence="5">
    <location>
        <begin position="257"/>
        <end position="450"/>
    </location>
</feature>
<dbReference type="Pfam" id="PF02782">
    <property type="entry name" value="FGGY_C"/>
    <property type="match status" value="1"/>
</dbReference>
<dbReference type="InterPro" id="IPR050406">
    <property type="entry name" value="FGGY_Carb_Kinase"/>
</dbReference>
<evidence type="ECO:0000256" key="2">
    <source>
        <dbReference type="ARBA" id="ARBA00022679"/>
    </source>
</evidence>
<protein>
    <submittedName>
        <fullName evidence="6">Xylulose kinase</fullName>
    </submittedName>
</protein>
<keyword evidence="2" id="KW-0808">Transferase</keyword>
<feature type="domain" description="Carbohydrate kinase FGGY N-terminal" evidence="4">
    <location>
        <begin position="7"/>
        <end position="248"/>
    </location>
</feature>
<evidence type="ECO:0000259" key="5">
    <source>
        <dbReference type="Pfam" id="PF02782"/>
    </source>
</evidence>
<dbReference type="InterPro" id="IPR018485">
    <property type="entry name" value="FGGY_C"/>
</dbReference>
<reference evidence="6 7" key="1">
    <citation type="journal article" date="2013" name="Genome Biol. Evol.">
        <title>Genomes of Stigonematalean cyanobacteria (subsection V) and the evolution of oxygenic photosynthesis from prokaryotes to plastids.</title>
        <authorList>
            <person name="Dagan T."/>
            <person name="Roettger M."/>
            <person name="Stucken K."/>
            <person name="Landan G."/>
            <person name="Koch R."/>
            <person name="Major P."/>
            <person name="Gould S.B."/>
            <person name="Goremykin V.V."/>
            <person name="Rippka R."/>
            <person name="Tandeau de Marsac N."/>
            <person name="Gugger M."/>
            <person name="Lockhart P.J."/>
            <person name="Allen J.F."/>
            <person name="Brune I."/>
            <person name="Maus I."/>
            <person name="Puhler A."/>
            <person name="Martin W.F."/>
        </authorList>
    </citation>
    <scope>NUCLEOTIDE SEQUENCE [LARGE SCALE GENOMIC DNA]</scope>
    <source>
        <strain evidence="6 7">PCC 7110</strain>
    </source>
</reference>
<evidence type="ECO:0000259" key="4">
    <source>
        <dbReference type="Pfam" id="PF00370"/>
    </source>
</evidence>
<dbReference type="EMBL" id="ANNX02000038">
    <property type="protein sequence ID" value="KYC38833.1"/>
    <property type="molecule type" value="Genomic_DNA"/>
</dbReference>
<dbReference type="Pfam" id="PF00370">
    <property type="entry name" value="FGGY_N"/>
    <property type="match status" value="1"/>
</dbReference>
<evidence type="ECO:0000256" key="1">
    <source>
        <dbReference type="ARBA" id="ARBA00009156"/>
    </source>
</evidence>
<dbReference type="Gene3D" id="3.30.420.40">
    <property type="match status" value="2"/>
</dbReference>
<comment type="similarity">
    <text evidence="1">Belongs to the FGGY kinase family.</text>
</comment>
<dbReference type="InterPro" id="IPR000577">
    <property type="entry name" value="Carb_kinase_FGGY"/>
</dbReference>
<accession>A0A139X2F0</accession>
<gene>
    <name evidence="6" type="ORF">WA1_35115</name>
</gene>
<dbReference type="PANTHER" id="PTHR43095:SF5">
    <property type="entry name" value="XYLULOSE KINASE"/>
    <property type="match status" value="1"/>
</dbReference>
<dbReference type="InterPro" id="IPR018484">
    <property type="entry name" value="FGGY_N"/>
</dbReference>
<dbReference type="PIRSF" id="PIRSF000538">
    <property type="entry name" value="GlpK"/>
    <property type="match status" value="1"/>
</dbReference>
<dbReference type="CDD" id="cd07779">
    <property type="entry name" value="ASKHA_NBD_FGGY_YgcE-like"/>
    <property type="match status" value="1"/>
</dbReference>